<dbReference type="CDD" id="cd03024">
    <property type="entry name" value="DsbA_FrnE"/>
    <property type="match status" value="1"/>
</dbReference>
<evidence type="ECO:0000259" key="1">
    <source>
        <dbReference type="Pfam" id="PF01323"/>
    </source>
</evidence>
<name>A0A0A2VB92_BEABA</name>
<dbReference type="AlphaFoldDB" id="A0A0A2VB92"/>
<evidence type="ECO:0000313" key="2">
    <source>
        <dbReference type="EMBL" id="KGQ03355.1"/>
    </source>
</evidence>
<dbReference type="HOGENOM" id="CLU_069253_0_1_1"/>
<evidence type="ECO:0000313" key="3">
    <source>
        <dbReference type="Proteomes" id="UP000030106"/>
    </source>
</evidence>
<proteinExistence type="predicted"/>
<dbReference type="GO" id="GO:0016491">
    <property type="term" value="F:oxidoreductase activity"/>
    <property type="evidence" value="ECO:0007669"/>
    <property type="project" value="InterPro"/>
</dbReference>
<dbReference type="eggNOG" id="ENOG502QTH7">
    <property type="taxonomic scope" value="Eukaryota"/>
</dbReference>
<gene>
    <name evidence="2" type="ORF">BBAD15_g11380</name>
</gene>
<feature type="domain" description="DSBA-like thioredoxin" evidence="1">
    <location>
        <begin position="6"/>
        <end position="213"/>
    </location>
</feature>
<dbReference type="EMBL" id="ANFO01001230">
    <property type="protein sequence ID" value="KGQ03355.1"/>
    <property type="molecule type" value="Genomic_DNA"/>
</dbReference>
<reference evidence="2 3" key="1">
    <citation type="submission" date="2012-10" db="EMBL/GenBank/DDBJ databases">
        <title>Genome sequencing and analysis of entomopathogenic fungi Beauveria bassiana D1-5.</title>
        <authorList>
            <person name="Li Q."/>
            <person name="Wang L."/>
            <person name="Zhang Z."/>
            <person name="Wang Q."/>
            <person name="Ren J."/>
            <person name="Wang M."/>
            <person name="Xu W."/>
            <person name="Wang J."/>
            <person name="Lu Y."/>
            <person name="Du Q."/>
            <person name="Sun Z."/>
        </authorList>
    </citation>
    <scope>NUCLEOTIDE SEQUENCE [LARGE SCALE GENOMIC DNA]</scope>
    <source>
        <strain evidence="2 3">D1-5</strain>
    </source>
</reference>
<dbReference type="Pfam" id="PF01323">
    <property type="entry name" value="DSBA"/>
    <property type="match status" value="1"/>
</dbReference>
<dbReference type="SUPFAM" id="SSF52833">
    <property type="entry name" value="Thioredoxin-like"/>
    <property type="match status" value="1"/>
</dbReference>
<dbReference type="InterPro" id="IPR036249">
    <property type="entry name" value="Thioredoxin-like_sf"/>
</dbReference>
<dbReference type="OrthoDB" id="1930760at2759"/>
<protein>
    <recommendedName>
        <fullName evidence="1">DSBA-like thioredoxin domain-containing protein</fullName>
    </recommendedName>
</protein>
<comment type="caution">
    <text evidence="2">The sequence shown here is derived from an EMBL/GenBank/DDBJ whole genome shotgun (WGS) entry which is preliminary data.</text>
</comment>
<organism evidence="2 3">
    <name type="scientific">Beauveria bassiana D1-5</name>
    <dbReference type="NCBI Taxonomy" id="1245745"/>
    <lineage>
        <taxon>Eukaryota</taxon>
        <taxon>Fungi</taxon>
        <taxon>Dikarya</taxon>
        <taxon>Ascomycota</taxon>
        <taxon>Pezizomycotina</taxon>
        <taxon>Sordariomycetes</taxon>
        <taxon>Hypocreomycetidae</taxon>
        <taxon>Hypocreales</taxon>
        <taxon>Cordycipitaceae</taxon>
        <taxon>Beauveria</taxon>
    </lineage>
</organism>
<dbReference type="PANTHER" id="PTHR13887:SF41">
    <property type="entry name" value="THIOREDOXIN SUPERFAMILY PROTEIN"/>
    <property type="match status" value="1"/>
</dbReference>
<dbReference type="InterPro" id="IPR001853">
    <property type="entry name" value="DSBA-like_thioredoxin_dom"/>
</dbReference>
<dbReference type="STRING" id="1245745.A0A0A2VB92"/>
<sequence length="222" mass="24876">MTAFNIKVVSDTVCPWCFVGHRQLEQAIKLWHKKHPDSKDTFNVEFFPYQLMPEFPRGSGQSTDKETLYNAKFGAVQRQQISQRLTAIGAPLGINFRWGGNVGNTRDSHRLIELAKKHGSKVQQKTVDGIFSAYFEKEQDITMHEVLGEIAKSAGIPEGDFKKAIVESDEFGAQVDKAVAEARANSVQGVPDFTIQDKFKLSGARDAEAFISLLERVKQMNQ</sequence>
<dbReference type="Proteomes" id="UP000030106">
    <property type="component" value="Unassembled WGS sequence"/>
</dbReference>
<dbReference type="Gene3D" id="3.40.30.10">
    <property type="entry name" value="Glutaredoxin"/>
    <property type="match status" value="1"/>
</dbReference>
<accession>A0A0A2VB92</accession>
<dbReference type="PANTHER" id="PTHR13887">
    <property type="entry name" value="GLUTATHIONE S-TRANSFERASE KAPPA"/>
    <property type="match status" value="1"/>
</dbReference>